<dbReference type="Gene3D" id="1.10.45.10">
    <property type="entry name" value="Vanillyl-alcohol Oxidase, Chain A, domain 4"/>
    <property type="match status" value="1"/>
</dbReference>
<dbReference type="AlphaFoldDB" id="A0A1L4CYC9"/>
<dbReference type="Gene3D" id="3.40.462.10">
    <property type="entry name" value="FAD-linked oxidases, C-terminal domain"/>
    <property type="match status" value="1"/>
</dbReference>
<name>A0A1L4CYC9_9BACT</name>
<dbReference type="InterPro" id="IPR036318">
    <property type="entry name" value="FAD-bd_PCMH-like_sf"/>
</dbReference>
<dbReference type="InterPro" id="IPR006094">
    <property type="entry name" value="Oxid_FAD_bind_N"/>
</dbReference>
<dbReference type="Pfam" id="PF09129">
    <property type="entry name" value="Chol_subst-bind"/>
    <property type="match status" value="1"/>
</dbReference>
<dbReference type="InterPro" id="IPR016164">
    <property type="entry name" value="FAD-linked_Oxase-like_C"/>
</dbReference>
<evidence type="ECO:0000256" key="2">
    <source>
        <dbReference type="ARBA" id="ARBA00022827"/>
    </source>
</evidence>
<keyword evidence="5" id="KW-1185">Reference proteome</keyword>
<dbReference type="PROSITE" id="PS51387">
    <property type="entry name" value="FAD_PCMH"/>
    <property type="match status" value="1"/>
</dbReference>
<dbReference type="OrthoDB" id="1489106at2"/>
<dbReference type="PANTHER" id="PTHR43762">
    <property type="entry name" value="L-GULONOLACTONE OXIDASE"/>
    <property type="match status" value="1"/>
</dbReference>
<dbReference type="STRING" id="1915309.AXG55_03100"/>
<dbReference type="InterPro" id="IPR010031">
    <property type="entry name" value="FAD_lactone_oxidase-like"/>
</dbReference>
<protein>
    <recommendedName>
        <fullName evidence="3">FAD-binding PCMH-type domain-containing protein</fullName>
    </recommendedName>
</protein>
<proteinExistence type="predicted"/>
<dbReference type="Gene3D" id="3.30.43.10">
    <property type="entry name" value="Uridine Diphospho-n-acetylenolpyruvylglucosamine Reductase, domain 2"/>
    <property type="match status" value="1"/>
</dbReference>
<evidence type="ECO:0000259" key="3">
    <source>
        <dbReference type="PROSITE" id="PS51387"/>
    </source>
</evidence>
<evidence type="ECO:0000256" key="1">
    <source>
        <dbReference type="ARBA" id="ARBA00022630"/>
    </source>
</evidence>
<dbReference type="InterPro" id="IPR016169">
    <property type="entry name" value="FAD-bd_PCMH_sub2"/>
</dbReference>
<dbReference type="InterPro" id="IPR016170">
    <property type="entry name" value="Cytok_DH_C_sf"/>
</dbReference>
<dbReference type="InterPro" id="IPR016167">
    <property type="entry name" value="FAD-bd_PCMH_sub1"/>
</dbReference>
<gene>
    <name evidence="4" type="ORF">AXG55_03100</name>
</gene>
<dbReference type="GO" id="GO:0071949">
    <property type="term" value="F:FAD binding"/>
    <property type="evidence" value="ECO:0007669"/>
    <property type="project" value="InterPro"/>
</dbReference>
<dbReference type="GO" id="GO:0016899">
    <property type="term" value="F:oxidoreductase activity, acting on the CH-OH group of donors, oxygen as acceptor"/>
    <property type="evidence" value="ECO:0007669"/>
    <property type="project" value="InterPro"/>
</dbReference>
<dbReference type="RefSeq" id="WP_148696668.1">
    <property type="nucleotide sequence ID" value="NZ_CP017834.1"/>
</dbReference>
<dbReference type="Gene3D" id="3.30.465.10">
    <property type="match status" value="1"/>
</dbReference>
<dbReference type="KEGG" id="saqi:AXG55_03100"/>
<dbReference type="SUPFAM" id="SSF56176">
    <property type="entry name" value="FAD-binding/transporter-associated domain-like"/>
    <property type="match status" value="1"/>
</dbReference>
<dbReference type="Proteomes" id="UP000184731">
    <property type="component" value="Chromosome"/>
</dbReference>
<dbReference type="InterPro" id="IPR016171">
    <property type="entry name" value="Vanillyl_alc_oxidase_C-sub2"/>
</dbReference>
<evidence type="ECO:0000313" key="5">
    <source>
        <dbReference type="Proteomes" id="UP000184731"/>
    </source>
</evidence>
<reference evidence="4 5" key="1">
    <citation type="submission" date="2016-10" db="EMBL/GenBank/DDBJ databases">
        <title>Silvanigrella aquatica sp. nov., isolated from a freshwater lake located in the Black Forest, Germany, description of Silvanigrellaceae fam. nov., Silvanigrellales ord. nov., reclassification of the order Bdellovibrionales in the class Oligoflexia, reclassification of the families Bacteriovoracaceae and Halobacteriovoraceae in the new order Bacteriovoracales ord. nov., and reclassification of the family Pseudobacteriovoracaceae in the order Oligoflexiales.</title>
        <authorList>
            <person name="Hahn M.W."/>
            <person name="Schmidt J."/>
            <person name="Koll U."/>
            <person name="Rohde M."/>
            <person name="Verbag S."/>
            <person name="Pitt A."/>
            <person name="Nakai R."/>
            <person name="Naganuma T."/>
            <person name="Lang E."/>
        </authorList>
    </citation>
    <scope>NUCLEOTIDE SEQUENCE [LARGE SCALE GENOMIC DNA]</scope>
    <source>
        <strain evidence="4 5">MWH-Nonnen-W8red</strain>
    </source>
</reference>
<organism evidence="4 5">
    <name type="scientific">Silvanigrella aquatica</name>
    <dbReference type="NCBI Taxonomy" id="1915309"/>
    <lineage>
        <taxon>Bacteria</taxon>
        <taxon>Pseudomonadati</taxon>
        <taxon>Bdellovibrionota</taxon>
        <taxon>Oligoflexia</taxon>
        <taxon>Silvanigrellales</taxon>
        <taxon>Silvanigrellaceae</taxon>
        <taxon>Silvanigrella</taxon>
    </lineage>
</organism>
<dbReference type="EMBL" id="CP017834">
    <property type="protein sequence ID" value="APJ02954.1"/>
    <property type="molecule type" value="Genomic_DNA"/>
</dbReference>
<sequence length="588" mass="66414">MKKNNENKKFKYTNSRRNFISNFGKFAFISTAISSLPLLKKSFAGTSNLPQLPNFPSNIEIKALEYKNWSFEIQIPSIWTCLPKNTNELLAVINWAHQNNFKVRPKGKMHNWAPFTVPHGINPQVKVILIDMVTYFTKMSVNKNQNPCTVTAQTGILMDSLMAQLENEGLGFTATPAAGDLSLGGVLAINGHGASLPSLGENSSSLGQSYGSVSNLVVSLTAVVWDSNSNQYVLKTFERSNFECSAFLVHLGRVFIVEATLQVIPNFRMRCQSIMGISVSQMFGAPHSSPYNFSNFVDKTGRVEAILFPYTEKPWLKVWTVTDDKKPDTAKLVEGSYNYPFSDSINERTYKFIDSIVAGNVSITPTFGQFEYFIASTGLQYHNAFDLWGWSKNLLLYIKPTTLRMSENGYVIITKRENLQRVIYEFYNKYIEIINKYKAANKYPMNGPIEIRCTGLDNPSNMNIANAETPLLSALSTNLANSEWDVGIWIDILTFPGTPDALSFYKEIEEWIFQNYVGNYATVRVEWSKGWGYLNNSAWANAKVLQNQIPLSLNAAHNWETWQSAKSIFHRYDPNRIFTSPLHDTLGI</sequence>
<dbReference type="Pfam" id="PF01565">
    <property type="entry name" value="FAD_binding_4"/>
    <property type="match status" value="1"/>
</dbReference>
<feature type="domain" description="FAD-binding PCMH-type" evidence="3">
    <location>
        <begin position="72"/>
        <end position="266"/>
    </location>
</feature>
<keyword evidence="2" id="KW-0274">FAD</keyword>
<dbReference type="InterPro" id="IPR016166">
    <property type="entry name" value="FAD-bd_PCMH"/>
</dbReference>
<keyword evidence="1" id="KW-0285">Flavoprotein</keyword>
<accession>A0A1L4CYC9</accession>
<evidence type="ECO:0000313" key="4">
    <source>
        <dbReference type="EMBL" id="APJ02954.1"/>
    </source>
</evidence>
<dbReference type="SUPFAM" id="SSF55103">
    <property type="entry name" value="FAD-linked oxidases, C-terminal domain"/>
    <property type="match status" value="1"/>
</dbReference>
<dbReference type="PANTHER" id="PTHR43762:SF1">
    <property type="entry name" value="D-ARABINONO-1,4-LACTONE OXIDASE"/>
    <property type="match status" value="1"/>
</dbReference>
<dbReference type="InterPro" id="IPR015213">
    <property type="entry name" value="Cholesterol_OX_subst-bd"/>
</dbReference>